<reference evidence="2" key="2">
    <citation type="submission" date="2013-05" db="EMBL/GenBank/DDBJ databases">
        <authorList>
            <person name="Carter J.-M."/>
            <person name="Baker S.C."/>
            <person name="Pink R."/>
            <person name="Carter D.R.F."/>
            <person name="Collins A."/>
            <person name="Tomlin J."/>
            <person name="Gibbs M."/>
            <person name="Breuker C.J."/>
        </authorList>
    </citation>
    <scope>NUCLEOTIDE SEQUENCE</scope>
    <source>
        <tissue evidence="2">Ovary</tissue>
    </source>
</reference>
<proteinExistence type="predicted"/>
<sequence length="89" mass="10564">MFHSHLTLKIGILIVVLIWMYNHDYFHFDQWILHCWTLIIPNFFCVTFVEQLYDSLSINTHTPLTPIPWDPSVTFFSLTTSTAMSVRFL</sequence>
<keyword evidence="1" id="KW-1133">Transmembrane helix</keyword>
<keyword evidence="1" id="KW-0472">Membrane</keyword>
<keyword evidence="1" id="KW-0812">Transmembrane</keyword>
<feature type="transmembrane region" description="Helical" evidence="1">
    <location>
        <begin position="31"/>
        <end position="49"/>
    </location>
</feature>
<name>S4PJA2_9NEOP</name>
<evidence type="ECO:0000313" key="2">
    <source>
        <dbReference type="EMBL" id="JAA91024.1"/>
    </source>
</evidence>
<accession>S4PJA2</accession>
<dbReference type="AlphaFoldDB" id="S4PJA2"/>
<dbReference type="EMBL" id="GAIX01001536">
    <property type="protein sequence ID" value="JAA91024.1"/>
    <property type="molecule type" value="Transcribed_RNA"/>
</dbReference>
<reference evidence="2" key="1">
    <citation type="journal article" date="2013" name="BMC Genomics">
        <title>Unscrambling butterfly oogenesis.</title>
        <authorList>
            <person name="Carter J.M."/>
            <person name="Baker S.C."/>
            <person name="Pink R."/>
            <person name="Carter D.R."/>
            <person name="Collins A."/>
            <person name="Tomlin J."/>
            <person name="Gibbs M."/>
            <person name="Breuker C.J."/>
        </authorList>
    </citation>
    <scope>NUCLEOTIDE SEQUENCE</scope>
    <source>
        <tissue evidence="2">Ovary</tissue>
    </source>
</reference>
<organism evidence="2">
    <name type="scientific">Pararge aegeria</name>
    <name type="common">speckled wood butterfly</name>
    <dbReference type="NCBI Taxonomy" id="116150"/>
    <lineage>
        <taxon>Eukaryota</taxon>
        <taxon>Metazoa</taxon>
        <taxon>Ecdysozoa</taxon>
        <taxon>Arthropoda</taxon>
        <taxon>Hexapoda</taxon>
        <taxon>Insecta</taxon>
        <taxon>Pterygota</taxon>
        <taxon>Neoptera</taxon>
        <taxon>Endopterygota</taxon>
        <taxon>Lepidoptera</taxon>
        <taxon>Glossata</taxon>
        <taxon>Ditrysia</taxon>
        <taxon>Papilionoidea</taxon>
        <taxon>Nymphalidae</taxon>
        <taxon>Satyrinae</taxon>
        <taxon>Satyrini</taxon>
        <taxon>Parargina</taxon>
        <taxon>Pararge</taxon>
    </lineage>
</organism>
<protein>
    <submittedName>
        <fullName evidence="2">Uncharacterized protein</fullName>
    </submittedName>
</protein>
<evidence type="ECO:0000256" key="1">
    <source>
        <dbReference type="SAM" id="Phobius"/>
    </source>
</evidence>
<feature type="transmembrane region" description="Helical" evidence="1">
    <location>
        <begin position="6"/>
        <end position="22"/>
    </location>
</feature>